<accession>A0ABQ8ZAP9</accession>
<dbReference type="SMART" id="SM00185">
    <property type="entry name" value="ARM"/>
    <property type="match status" value="5"/>
</dbReference>
<feature type="domain" description="IBB" evidence="8">
    <location>
        <begin position="1"/>
        <end position="57"/>
    </location>
</feature>
<sequence>MSFFERKLKNRKEKFKQKASPQNSRSRRAEYNIKISHSKREMVLMKRRNITTTNNSKNEIYIPPLEKLPKLVDVIKNSEDTDKIEECTKMIRTMLSVEVDPPIDQIIETGVVPYFVEFLKDTNNIFLQFESAWILSNICTGSTDQTSYVVNLDVIPIFISLLDSDNNDVIEQSVWALGNISGDSLTFRDKILSYPNSFNKILSIFHLKEINESILNNTTWVVSSLCRGVPFAPYHKVKKALKYFANLCKETTTELLINACWGLSYLSSGNSQQIDDLISTKCLPRVVELIGHKSPDVIIPALRTIGNVVTGDSKQTQTALDCDLLVPLKKLFTHKREQIQKEACWVLSNITAGTRDQIRTIIQGGFIPVLYNLISETKIYTIQKESIWALSNAVWGGYDEDIIRLVESGICEVFDPWLQRRKEYSILKISLEAYAKILSVGQKISEEEGQEHNIYAYKLERLGVFEHIEKLSNYENQNIKQLVEYLLNTYFYNLQTKVEENENNSIDQDENNDSDYEF</sequence>
<feature type="repeat" description="ARM" evidence="6">
    <location>
        <begin position="153"/>
        <end position="181"/>
    </location>
</feature>
<evidence type="ECO:0000256" key="5">
    <source>
        <dbReference type="PIRNR" id="PIRNR005673"/>
    </source>
</evidence>
<evidence type="ECO:0000256" key="4">
    <source>
        <dbReference type="ARBA" id="ARBA00022927"/>
    </source>
</evidence>
<evidence type="ECO:0000256" key="3">
    <source>
        <dbReference type="ARBA" id="ARBA00022737"/>
    </source>
</evidence>
<evidence type="ECO:0000259" key="8">
    <source>
        <dbReference type="PROSITE" id="PS51214"/>
    </source>
</evidence>
<organism evidence="9 10">
    <name type="scientific">Anaeramoeba flamelloides</name>
    <dbReference type="NCBI Taxonomy" id="1746091"/>
    <lineage>
        <taxon>Eukaryota</taxon>
        <taxon>Metamonada</taxon>
        <taxon>Anaeramoebidae</taxon>
        <taxon>Anaeramoeba</taxon>
    </lineage>
</organism>
<dbReference type="Proteomes" id="UP001150062">
    <property type="component" value="Unassembled WGS sequence"/>
</dbReference>
<dbReference type="InterPro" id="IPR011989">
    <property type="entry name" value="ARM-like"/>
</dbReference>
<feature type="compositionally biased region" description="Basic residues" evidence="7">
    <location>
        <begin position="8"/>
        <end position="17"/>
    </location>
</feature>
<name>A0ABQ8ZAP9_9EUKA</name>
<dbReference type="PANTHER" id="PTHR23316">
    <property type="entry name" value="IMPORTIN ALPHA"/>
    <property type="match status" value="1"/>
</dbReference>
<evidence type="ECO:0000313" key="10">
    <source>
        <dbReference type="Proteomes" id="UP001150062"/>
    </source>
</evidence>
<evidence type="ECO:0000256" key="7">
    <source>
        <dbReference type="SAM" id="MobiDB-lite"/>
    </source>
</evidence>
<protein>
    <recommendedName>
        <fullName evidence="5">Importin subunit alpha</fullName>
    </recommendedName>
</protein>
<gene>
    <name evidence="9" type="ORF">M0813_12868</name>
</gene>
<evidence type="ECO:0000256" key="2">
    <source>
        <dbReference type="ARBA" id="ARBA00022448"/>
    </source>
</evidence>
<keyword evidence="4 5" id="KW-0653">Protein transport</keyword>
<dbReference type="Gene3D" id="1.25.10.10">
    <property type="entry name" value="Leucine-rich Repeat Variant"/>
    <property type="match status" value="1"/>
</dbReference>
<proteinExistence type="inferred from homology"/>
<feature type="region of interest" description="Disordered" evidence="7">
    <location>
        <begin position="1"/>
        <end position="28"/>
    </location>
</feature>
<keyword evidence="2 5" id="KW-0813">Transport</keyword>
<dbReference type="InterPro" id="IPR002652">
    <property type="entry name" value="Importin-a_IBB"/>
</dbReference>
<dbReference type="SUPFAM" id="SSF48371">
    <property type="entry name" value="ARM repeat"/>
    <property type="match status" value="1"/>
</dbReference>
<dbReference type="Pfam" id="PF01749">
    <property type="entry name" value="IBB"/>
    <property type="match status" value="1"/>
</dbReference>
<evidence type="ECO:0000256" key="1">
    <source>
        <dbReference type="ARBA" id="ARBA00010394"/>
    </source>
</evidence>
<dbReference type="InterPro" id="IPR016024">
    <property type="entry name" value="ARM-type_fold"/>
</dbReference>
<keyword evidence="3" id="KW-0677">Repeat</keyword>
<evidence type="ECO:0000256" key="6">
    <source>
        <dbReference type="PROSITE-ProRule" id="PRU00259"/>
    </source>
</evidence>
<dbReference type="PROSITE" id="PS51214">
    <property type="entry name" value="IBB"/>
    <property type="match status" value="1"/>
</dbReference>
<comment type="caution">
    <text evidence="9">The sequence shown here is derived from an EMBL/GenBank/DDBJ whole genome shotgun (WGS) entry which is preliminary data.</text>
</comment>
<dbReference type="EMBL" id="JAOAOG010000027">
    <property type="protein sequence ID" value="KAJ6253970.1"/>
    <property type="molecule type" value="Genomic_DNA"/>
</dbReference>
<dbReference type="InterPro" id="IPR024931">
    <property type="entry name" value="Importin_alpha"/>
</dbReference>
<keyword evidence="10" id="KW-1185">Reference proteome</keyword>
<evidence type="ECO:0000313" key="9">
    <source>
        <dbReference type="EMBL" id="KAJ6253970.1"/>
    </source>
</evidence>
<comment type="similarity">
    <text evidence="1 5">Belongs to the importin alpha family.</text>
</comment>
<dbReference type="InterPro" id="IPR000225">
    <property type="entry name" value="Armadillo"/>
</dbReference>
<dbReference type="PROSITE" id="PS50176">
    <property type="entry name" value="ARM_REPEAT"/>
    <property type="match status" value="1"/>
</dbReference>
<dbReference type="PIRSF" id="PIRSF005673">
    <property type="entry name" value="Importin_alpha"/>
    <property type="match status" value="1"/>
</dbReference>
<reference evidence="9" key="1">
    <citation type="submission" date="2022-08" db="EMBL/GenBank/DDBJ databases">
        <title>Novel sulfate-reducing endosymbionts in the free-living metamonad Anaeramoeba.</title>
        <authorList>
            <person name="Jerlstrom-Hultqvist J."/>
            <person name="Cepicka I."/>
            <person name="Gallot-Lavallee L."/>
            <person name="Salas-Leiva D."/>
            <person name="Curtis B.A."/>
            <person name="Zahonova K."/>
            <person name="Pipaliya S."/>
            <person name="Dacks J."/>
            <person name="Roger A.J."/>
        </authorList>
    </citation>
    <scope>NUCLEOTIDE SEQUENCE</scope>
    <source>
        <strain evidence="9">Schooner1</strain>
    </source>
</reference>
<dbReference type="Pfam" id="PF00514">
    <property type="entry name" value="Arm"/>
    <property type="match status" value="5"/>
</dbReference>